<feature type="disulfide bond" evidence="17">
    <location>
        <begin position="466"/>
        <end position="478"/>
    </location>
</feature>
<feature type="binding site" evidence="16">
    <location>
        <position position="203"/>
    </location>
    <ligand>
        <name>Ca(2+)</name>
        <dbReference type="ChEBI" id="CHEBI:29108"/>
        <label>1</label>
    </ligand>
</feature>
<feature type="disulfide bond" evidence="17">
    <location>
        <begin position="392"/>
        <end position="423"/>
    </location>
</feature>
<dbReference type="PhylomeDB" id="A7SIU9"/>
<dbReference type="SUPFAM" id="SSF55486">
    <property type="entry name" value="Metalloproteases ('zincins'), catalytic domain"/>
    <property type="match status" value="1"/>
</dbReference>
<feature type="domain" description="Peptidase M12B" evidence="19">
    <location>
        <begin position="200"/>
        <end position="393"/>
    </location>
</feature>
<keyword evidence="2" id="KW-0964">Secreted</keyword>
<evidence type="ECO:0000256" key="12">
    <source>
        <dbReference type="ARBA" id="ARBA00023145"/>
    </source>
</evidence>
<feature type="disulfide bond" evidence="17">
    <location>
        <begin position="374"/>
        <end position="397"/>
    </location>
</feature>
<keyword evidence="12" id="KW-0865">Zymogen</keyword>
<feature type="disulfide bond" evidence="17">
    <location>
        <begin position="385"/>
        <end position="404"/>
    </location>
</feature>
<dbReference type="HOGENOM" id="CLU_279959_0_0_1"/>
<keyword evidence="6 16" id="KW-0479">Metal-binding</keyword>
<evidence type="ECO:0000256" key="14">
    <source>
        <dbReference type="ARBA" id="ARBA00023180"/>
    </source>
</evidence>
<dbReference type="InterPro" id="IPR036383">
    <property type="entry name" value="TSP1_rpt_sf"/>
</dbReference>
<dbReference type="InterPro" id="IPR050439">
    <property type="entry name" value="ADAMTS_ADAMTS-like"/>
</dbReference>
<evidence type="ECO:0000256" key="7">
    <source>
        <dbReference type="ARBA" id="ARBA00022729"/>
    </source>
</evidence>
<dbReference type="InterPro" id="IPR000884">
    <property type="entry name" value="TSP1_rpt"/>
</dbReference>
<comment type="subcellular location">
    <subcellularLocation>
        <location evidence="1">Secreted</location>
        <location evidence="1">Extracellular space</location>
        <location evidence="1">Extracellular matrix</location>
    </subcellularLocation>
</comment>
<feature type="binding site" evidence="16">
    <location>
        <position position="293"/>
    </location>
    <ligand>
        <name>Ca(2+)</name>
        <dbReference type="ChEBI" id="CHEBI:29108"/>
        <label>1</label>
    </ligand>
</feature>
<dbReference type="Pfam" id="PF17771">
    <property type="entry name" value="ADAMTS_CR_2"/>
    <property type="match status" value="1"/>
</dbReference>
<dbReference type="Gene3D" id="3.40.1620.60">
    <property type="match status" value="1"/>
</dbReference>
<feature type="active site" evidence="18">
    <location>
        <position position="344"/>
    </location>
</feature>
<dbReference type="PROSITE" id="PS50092">
    <property type="entry name" value="TSP1"/>
    <property type="match status" value="3"/>
</dbReference>
<dbReference type="InterPro" id="IPR002870">
    <property type="entry name" value="Peptidase_M12B_N"/>
</dbReference>
<keyword evidence="21" id="KW-1185">Reference proteome</keyword>
<evidence type="ECO:0000256" key="10">
    <source>
        <dbReference type="ARBA" id="ARBA00022833"/>
    </source>
</evidence>
<dbReference type="Pfam" id="PF19236">
    <property type="entry name" value="ADAMTS_CR_3"/>
    <property type="match status" value="1"/>
</dbReference>
<dbReference type="SMART" id="SM00209">
    <property type="entry name" value="TSP1"/>
    <property type="match status" value="3"/>
</dbReference>
<dbReference type="Pfam" id="PF13582">
    <property type="entry name" value="Reprolysin_3"/>
    <property type="match status" value="1"/>
</dbReference>
<dbReference type="eggNOG" id="KOG3538">
    <property type="taxonomic scope" value="Eukaryota"/>
</dbReference>
<keyword evidence="4" id="KW-0645">Protease</keyword>
<dbReference type="GO" id="GO:0031012">
    <property type="term" value="C:extracellular matrix"/>
    <property type="evidence" value="ECO:0000318"/>
    <property type="project" value="GO_Central"/>
</dbReference>
<evidence type="ECO:0000256" key="6">
    <source>
        <dbReference type="ARBA" id="ARBA00022723"/>
    </source>
</evidence>
<evidence type="ECO:0000313" key="20">
    <source>
        <dbReference type="EMBL" id="EDO36365.1"/>
    </source>
</evidence>
<dbReference type="InterPro" id="IPR001590">
    <property type="entry name" value="Peptidase_M12B"/>
</dbReference>
<dbReference type="SMART" id="SM00608">
    <property type="entry name" value="ACR"/>
    <property type="match status" value="1"/>
</dbReference>
<evidence type="ECO:0000313" key="21">
    <source>
        <dbReference type="Proteomes" id="UP000001593"/>
    </source>
</evidence>
<evidence type="ECO:0000256" key="3">
    <source>
        <dbReference type="ARBA" id="ARBA00022530"/>
    </source>
</evidence>
<dbReference type="InterPro" id="IPR013273">
    <property type="entry name" value="ADAMTS/ADAMTS-like"/>
</dbReference>
<name>A7SIU9_NEMVE</name>
<dbReference type="Pfam" id="PF05986">
    <property type="entry name" value="ADAMTS_spacer1"/>
    <property type="match status" value="1"/>
</dbReference>
<gene>
    <name evidence="20" type="ORF">NEMVEDRAFT_v1g212947</name>
</gene>
<dbReference type="AlphaFoldDB" id="A7SIU9"/>
<dbReference type="GO" id="GO:0006508">
    <property type="term" value="P:proteolysis"/>
    <property type="evidence" value="ECO:0000318"/>
    <property type="project" value="GO_Central"/>
</dbReference>
<evidence type="ECO:0000256" key="5">
    <source>
        <dbReference type="ARBA" id="ARBA00022685"/>
    </source>
</evidence>
<dbReference type="GO" id="GO:0046872">
    <property type="term" value="F:metal ion binding"/>
    <property type="evidence" value="ECO:0007669"/>
    <property type="project" value="UniProtKB-KW"/>
</dbReference>
<dbReference type="Proteomes" id="UP000001593">
    <property type="component" value="Unassembled WGS sequence"/>
</dbReference>
<keyword evidence="3" id="KW-0272">Extracellular matrix</keyword>
<dbReference type="FunFam" id="2.20.100.10:FF:000001">
    <property type="entry name" value="semaphorin-5A isoform X1"/>
    <property type="match status" value="1"/>
</dbReference>
<keyword evidence="11" id="KW-0482">Metalloprotease</keyword>
<evidence type="ECO:0000256" key="8">
    <source>
        <dbReference type="ARBA" id="ARBA00022737"/>
    </source>
</evidence>
<evidence type="ECO:0000256" key="17">
    <source>
        <dbReference type="PIRSR" id="PIRSR613273-3"/>
    </source>
</evidence>
<comment type="cofactor">
    <cofactor evidence="16">
        <name>Zn(2+)</name>
        <dbReference type="ChEBI" id="CHEBI:29105"/>
    </cofactor>
    <text evidence="16">Binds 1 zinc ion per subunit.</text>
</comment>
<keyword evidence="10 16" id="KW-0862">Zinc</keyword>
<feature type="binding site" evidence="16">
    <location>
        <position position="286"/>
    </location>
    <ligand>
        <name>Ca(2+)</name>
        <dbReference type="ChEBI" id="CHEBI:29108"/>
        <label>1</label>
    </ligand>
</feature>
<keyword evidence="9" id="KW-0378">Hydrolase</keyword>
<protein>
    <recommendedName>
        <fullName evidence="19">Peptidase M12B domain-containing protein</fullName>
    </recommendedName>
</protein>
<evidence type="ECO:0000256" key="13">
    <source>
        <dbReference type="ARBA" id="ARBA00023157"/>
    </source>
</evidence>
<feature type="binding site" evidence="16">
    <location>
        <position position="337"/>
    </location>
    <ligand>
        <name>Zn(2+)</name>
        <dbReference type="ChEBI" id="CHEBI:29105"/>
        <note>catalytic</note>
    </ligand>
</feature>
<dbReference type="EMBL" id="DS469672">
    <property type="protein sequence ID" value="EDO36365.1"/>
    <property type="molecule type" value="Genomic_DNA"/>
</dbReference>
<dbReference type="GO" id="GO:0030198">
    <property type="term" value="P:extracellular matrix organization"/>
    <property type="evidence" value="ECO:0000318"/>
    <property type="project" value="GO_Central"/>
</dbReference>
<dbReference type="PANTHER" id="PTHR13723:SF200">
    <property type="entry name" value="ADAM METALLOPEPTIDASE WITH THROMBOSPONDIN TYPE 1 MOTIF B, ISOFORM B"/>
    <property type="match status" value="1"/>
</dbReference>
<dbReference type="Pfam" id="PF19030">
    <property type="entry name" value="TSP1_ADAMTS"/>
    <property type="match status" value="2"/>
</dbReference>
<keyword evidence="8" id="KW-0677">Repeat</keyword>
<evidence type="ECO:0000256" key="2">
    <source>
        <dbReference type="ARBA" id="ARBA00022525"/>
    </source>
</evidence>
<dbReference type="Pfam" id="PF01562">
    <property type="entry name" value="Pep_M12B_propep"/>
    <property type="match status" value="1"/>
</dbReference>
<feature type="active site" evidence="15">
    <location>
        <position position="334"/>
    </location>
</feature>
<feature type="binding site" evidence="16">
    <location>
        <position position="286"/>
    </location>
    <ligand>
        <name>Ca(2+)</name>
        <dbReference type="ChEBI" id="CHEBI:29108"/>
        <label>2</label>
    </ligand>
</feature>
<dbReference type="Pfam" id="PF00090">
    <property type="entry name" value="TSP_1"/>
    <property type="match status" value="1"/>
</dbReference>
<feature type="disulfide bond" evidence="17">
    <location>
        <begin position="455"/>
        <end position="494"/>
    </location>
</feature>
<evidence type="ECO:0000256" key="4">
    <source>
        <dbReference type="ARBA" id="ARBA00022670"/>
    </source>
</evidence>
<feature type="disulfide bond" evidence="17">
    <location>
        <begin position="417"/>
        <end position="428"/>
    </location>
</feature>
<dbReference type="GO" id="GO:0004222">
    <property type="term" value="F:metalloendopeptidase activity"/>
    <property type="evidence" value="ECO:0000318"/>
    <property type="project" value="GO_Central"/>
</dbReference>
<keyword evidence="5" id="KW-0165">Cleavage on pair of basic residues</keyword>
<evidence type="ECO:0000256" key="18">
    <source>
        <dbReference type="PROSITE-ProRule" id="PRU00276"/>
    </source>
</evidence>
<keyword evidence="14" id="KW-0325">Glycoprotein</keyword>
<dbReference type="SUPFAM" id="SSF82895">
    <property type="entry name" value="TSP-1 type 1 repeat"/>
    <property type="match status" value="3"/>
</dbReference>
<dbReference type="Gene3D" id="2.60.120.830">
    <property type="match status" value="1"/>
</dbReference>
<feature type="binding site" evidence="16">
    <location>
        <position position="203"/>
    </location>
    <ligand>
        <name>Ca(2+)</name>
        <dbReference type="ChEBI" id="CHEBI:29108"/>
        <label>2</label>
    </ligand>
</feature>
<dbReference type="InterPro" id="IPR006586">
    <property type="entry name" value="ADAM_Cys-rich"/>
</dbReference>
<comment type="caution">
    <text evidence="18">Lacks conserved residue(s) required for the propagation of feature annotation.</text>
</comment>
<evidence type="ECO:0000259" key="19">
    <source>
        <dbReference type="PROSITE" id="PS50215"/>
    </source>
</evidence>
<dbReference type="InterPro" id="IPR045371">
    <property type="entry name" value="ADAMTS_CR_3"/>
</dbReference>
<accession>A7SIU9</accession>
<dbReference type="InterPro" id="IPR041645">
    <property type="entry name" value="ADAMTS_CR_2"/>
</dbReference>
<keyword evidence="7" id="KW-0732">Signal</keyword>
<keyword evidence="13 17" id="KW-1015">Disulfide bond</keyword>
<dbReference type="PRINTS" id="PR01857">
    <property type="entry name" value="ADAMTSFAMILY"/>
</dbReference>
<evidence type="ECO:0000256" key="16">
    <source>
        <dbReference type="PIRSR" id="PIRSR613273-2"/>
    </source>
</evidence>
<feature type="disulfide bond" evidence="17">
    <location>
        <begin position="451"/>
        <end position="489"/>
    </location>
</feature>
<proteinExistence type="predicted"/>
<evidence type="ECO:0000256" key="15">
    <source>
        <dbReference type="PIRSR" id="PIRSR613273-1"/>
    </source>
</evidence>
<feature type="binding site" evidence="16">
    <location>
        <position position="333"/>
    </location>
    <ligand>
        <name>Zn(2+)</name>
        <dbReference type="ChEBI" id="CHEBI:29105"/>
        <note>catalytic</note>
    </ligand>
</feature>
<evidence type="ECO:0000256" key="1">
    <source>
        <dbReference type="ARBA" id="ARBA00004498"/>
    </source>
</evidence>
<dbReference type="FunFam" id="2.20.100.10:FF:000005">
    <property type="entry name" value="ADAM metallopeptidase with thrombospondin type 1 motif 9"/>
    <property type="match status" value="1"/>
</dbReference>
<sequence length="980" mass="106050">MTEAELRKFFSVDSRNKVPAYDIVHPFLSDESGNFLSYNLRPHEKSRQRRSTGPEEPDFHYFKVRAMGKNLHLKVAKSDGLLSERARVHTVHKDGSKTSSDVPREAEYYSGHVTSHPDSMVALRSDGGLAGLISTPDDTLFIQPLPSHLARHYVQKGRAQPHVVHQRSVHDVMEEFVTGETVSRLRRSIDAPLTKRTGYKYLETHMIADNFITSKYGNETTNVLLMIAHVTRQVFLGGSAGDIKIHLVVVGITLNTGGLGYTSSASKGDRIAALGTWMGTNIPSEDSNSAHADVVVLVTNTVGGLAEAGSVCSSTGRVLVGDTGIQTASAMAHEIAHAGDLCTELDDAPGNIVHYPSSWHDKLPGQIYDRNKQCQMQYGSAYTECAQKKSSCDSLFCSSDGSTCPSTVLAPLDGTSCGDRQWCIAGECVDDGLSGPINGGWSNWSADYSTCSYTCGGGVQWKTRTCTNPKPSRGGADCVGSSKGEYRICNPEACPSGTDTQRQHQCKSVNSAYSAHYENGLISEFSYTVAGTTLAQNDLCHLYCVAGSVRYDHGIAQDGSRCKADTNIKDVCIQGKCKPVGCDGVLGSGQHVDRCGVCNGDSSTCSVVTGSYTQSCTSWGPFPGCHMFDLPAGATKVRVAKSNVDANVLGKYLVGIKDSAGTYLINLPTWSTTVQAAGTKVIYRHEDHYYQDTIDIPGPTNAQLGLFMVVSHTIRYHYFPGPTNAQLGLFMVVSATGLILMHHRHPIDTPQVSHTIRYHYFPGPTNAQLGLFMVASHRYTAGIPHDKIPLMSGPTNAQLGLFMVSVTGSSQPVNWKYFIAGKTSVSSSDVQWKIGSWSACSNACGPGSQERDVACLRIDDGTYVRDSVCAGAKPVTTQDCETATCTASWYTTEWSPCSATCGKGTQSRSVICRRETFTGSMQYKTLSDSNCAENKPTVTLSQECNKVNCPAEWVPSAWSAVRYFLISIQPFSNRYGKQEA</sequence>
<dbReference type="PROSITE" id="PS50215">
    <property type="entry name" value="ADAM_MEPRO"/>
    <property type="match status" value="1"/>
</dbReference>
<evidence type="ECO:0000256" key="9">
    <source>
        <dbReference type="ARBA" id="ARBA00022801"/>
    </source>
</evidence>
<keyword evidence="16" id="KW-0106">Calcium</keyword>
<dbReference type="PANTHER" id="PTHR13723">
    <property type="entry name" value="ADAMTS A DISINTEGRIN AND METALLOPROTEASE WITH THROMBOSPONDIN MOTIFS PROTEASE"/>
    <property type="match status" value="1"/>
</dbReference>
<dbReference type="Gene3D" id="2.20.100.10">
    <property type="entry name" value="Thrombospondin type-1 (TSP1) repeat"/>
    <property type="match status" value="3"/>
</dbReference>
<organism evidence="20 21">
    <name type="scientific">Nematostella vectensis</name>
    <name type="common">Starlet sea anemone</name>
    <dbReference type="NCBI Taxonomy" id="45351"/>
    <lineage>
        <taxon>Eukaryota</taxon>
        <taxon>Metazoa</taxon>
        <taxon>Cnidaria</taxon>
        <taxon>Anthozoa</taxon>
        <taxon>Hexacorallia</taxon>
        <taxon>Actiniaria</taxon>
        <taxon>Edwardsiidae</taxon>
        <taxon>Nematostella</taxon>
    </lineage>
</organism>
<dbReference type="InParanoid" id="A7SIU9"/>
<dbReference type="InterPro" id="IPR010294">
    <property type="entry name" value="ADAMTS_spacer1"/>
</dbReference>
<evidence type="ECO:0000256" key="11">
    <source>
        <dbReference type="ARBA" id="ARBA00023049"/>
    </source>
</evidence>
<reference evidence="20 21" key="1">
    <citation type="journal article" date="2007" name="Science">
        <title>Sea anemone genome reveals ancestral eumetazoan gene repertoire and genomic organization.</title>
        <authorList>
            <person name="Putnam N.H."/>
            <person name="Srivastava M."/>
            <person name="Hellsten U."/>
            <person name="Dirks B."/>
            <person name="Chapman J."/>
            <person name="Salamov A."/>
            <person name="Terry A."/>
            <person name="Shapiro H."/>
            <person name="Lindquist E."/>
            <person name="Kapitonov V.V."/>
            <person name="Jurka J."/>
            <person name="Genikhovich G."/>
            <person name="Grigoriev I.V."/>
            <person name="Lucas S.M."/>
            <person name="Steele R.E."/>
            <person name="Finnerty J.R."/>
            <person name="Technau U."/>
            <person name="Martindale M.Q."/>
            <person name="Rokhsar D.S."/>
        </authorList>
    </citation>
    <scope>NUCLEOTIDE SEQUENCE [LARGE SCALE GENOMIC DNA]</scope>
    <source>
        <strain evidence="21">CH2 X CH6</strain>
    </source>
</reference>